<feature type="signal peptide" evidence="3">
    <location>
        <begin position="1"/>
        <end position="22"/>
    </location>
</feature>
<feature type="domain" description="Peptidase S33 tripeptidyl aminopeptidase-like C-terminal" evidence="5">
    <location>
        <begin position="369"/>
        <end position="461"/>
    </location>
</feature>
<evidence type="ECO:0000259" key="4">
    <source>
        <dbReference type="Pfam" id="PF00561"/>
    </source>
</evidence>
<protein>
    <submittedName>
        <fullName evidence="6">Alpha/beta fold hydrolase</fullName>
    </submittedName>
</protein>
<dbReference type="Proteomes" id="UP000032568">
    <property type="component" value="Chromosome"/>
</dbReference>
<feature type="domain" description="AB hydrolase-1" evidence="4">
    <location>
        <begin position="76"/>
        <end position="211"/>
    </location>
</feature>
<dbReference type="SUPFAM" id="SSF53474">
    <property type="entry name" value="alpha/beta-Hydrolases"/>
    <property type="match status" value="1"/>
</dbReference>
<dbReference type="InterPro" id="IPR029058">
    <property type="entry name" value="AB_hydrolase_fold"/>
</dbReference>
<reference evidence="6 7" key="1">
    <citation type="journal article" date="2015" name="Genome Announc.">
        <title>Draft Genome Sequences of Marine Isolates of Thalassomonas viridans and Thalassomonas actiniarum.</title>
        <authorList>
            <person name="Olonade I."/>
            <person name="van Zyl L.J."/>
            <person name="Trindade M."/>
        </authorList>
    </citation>
    <scope>NUCLEOTIDE SEQUENCE [LARGE SCALE GENOMIC DNA]</scope>
    <source>
        <strain evidence="6 7">A5K-106</strain>
    </source>
</reference>
<name>A0AAE9YTN3_9GAMM</name>
<accession>A0AAE9YTN3</accession>
<comment type="similarity">
    <text evidence="1">Belongs to the peptidase S33 family.</text>
</comment>
<dbReference type="InterPro" id="IPR013595">
    <property type="entry name" value="Pept_S33_TAP-like_C"/>
</dbReference>
<dbReference type="EMBL" id="CP059735">
    <property type="protein sequence ID" value="WDE00114.1"/>
    <property type="molecule type" value="Genomic_DNA"/>
</dbReference>
<dbReference type="KEGG" id="tact:SG35_005520"/>
<feature type="chain" id="PRO_5042247893" evidence="3">
    <location>
        <begin position="23"/>
        <end position="478"/>
    </location>
</feature>
<evidence type="ECO:0000313" key="7">
    <source>
        <dbReference type="Proteomes" id="UP000032568"/>
    </source>
</evidence>
<dbReference type="PROSITE" id="PS51257">
    <property type="entry name" value="PROKAR_LIPOPROTEIN"/>
    <property type="match status" value="1"/>
</dbReference>
<evidence type="ECO:0000313" key="6">
    <source>
        <dbReference type="EMBL" id="WDE00114.1"/>
    </source>
</evidence>
<dbReference type="AlphaFoldDB" id="A0AAE9YTN3"/>
<keyword evidence="3" id="KW-0732">Signal</keyword>
<dbReference type="InterPro" id="IPR000073">
    <property type="entry name" value="AB_hydrolase_1"/>
</dbReference>
<dbReference type="Pfam" id="PF08386">
    <property type="entry name" value="Abhydrolase_4"/>
    <property type="match status" value="1"/>
</dbReference>
<dbReference type="Gene3D" id="3.40.50.1820">
    <property type="entry name" value="alpha/beta hydrolase"/>
    <property type="match status" value="1"/>
</dbReference>
<gene>
    <name evidence="6" type="ORF">SG35_005520</name>
</gene>
<keyword evidence="2 6" id="KW-0378">Hydrolase</keyword>
<evidence type="ECO:0000259" key="5">
    <source>
        <dbReference type="Pfam" id="PF08386"/>
    </source>
</evidence>
<dbReference type="PANTHER" id="PTHR43798:SF27">
    <property type="entry name" value="HYDROLASE ALPHA_BETA HYDROLASE FOLD FAMILY"/>
    <property type="match status" value="1"/>
</dbReference>
<dbReference type="PANTHER" id="PTHR43798">
    <property type="entry name" value="MONOACYLGLYCEROL LIPASE"/>
    <property type="match status" value="1"/>
</dbReference>
<dbReference type="PRINTS" id="PR00793">
    <property type="entry name" value="PROAMNOPTASE"/>
</dbReference>
<dbReference type="GO" id="GO:0008233">
    <property type="term" value="F:peptidase activity"/>
    <property type="evidence" value="ECO:0007669"/>
    <property type="project" value="InterPro"/>
</dbReference>
<dbReference type="InterPro" id="IPR002410">
    <property type="entry name" value="Peptidase_S33"/>
</dbReference>
<dbReference type="GO" id="GO:0006508">
    <property type="term" value="P:proteolysis"/>
    <property type="evidence" value="ECO:0007669"/>
    <property type="project" value="InterPro"/>
</dbReference>
<keyword evidence="7" id="KW-1185">Reference proteome</keyword>
<dbReference type="RefSeq" id="WP_044833634.1">
    <property type="nucleotide sequence ID" value="NZ_CP059735.1"/>
</dbReference>
<evidence type="ECO:0000256" key="3">
    <source>
        <dbReference type="SAM" id="SignalP"/>
    </source>
</evidence>
<dbReference type="GO" id="GO:0016020">
    <property type="term" value="C:membrane"/>
    <property type="evidence" value="ECO:0007669"/>
    <property type="project" value="TreeGrafter"/>
</dbReference>
<evidence type="ECO:0000256" key="1">
    <source>
        <dbReference type="ARBA" id="ARBA00010088"/>
    </source>
</evidence>
<dbReference type="Pfam" id="PF00561">
    <property type="entry name" value="Abhydrolase_1"/>
    <property type="match status" value="1"/>
</dbReference>
<organism evidence="6 7">
    <name type="scientific">Thalassomonas actiniarum</name>
    <dbReference type="NCBI Taxonomy" id="485447"/>
    <lineage>
        <taxon>Bacteria</taxon>
        <taxon>Pseudomonadati</taxon>
        <taxon>Pseudomonadota</taxon>
        <taxon>Gammaproteobacteria</taxon>
        <taxon>Alteromonadales</taxon>
        <taxon>Colwelliaceae</taxon>
        <taxon>Thalassomonas</taxon>
    </lineage>
</organism>
<dbReference type="InterPro" id="IPR050266">
    <property type="entry name" value="AB_hydrolase_sf"/>
</dbReference>
<reference evidence="6 7" key="2">
    <citation type="journal article" date="2022" name="Mar. Drugs">
        <title>Bioassay-Guided Fractionation Leads to the Detection of Cholic Acid Generated by the Rare Thalassomonas sp.</title>
        <authorList>
            <person name="Pheiffer F."/>
            <person name="Schneider Y.K."/>
            <person name="Hansen E.H."/>
            <person name="Andersen J.H."/>
            <person name="Isaksson J."/>
            <person name="Busche T."/>
            <person name="R C."/>
            <person name="Kalinowski J."/>
            <person name="Zyl L.V."/>
            <person name="Trindade M."/>
        </authorList>
    </citation>
    <scope>NUCLEOTIDE SEQUENCE [LARGE SCALE GENOMIC DNA]</scope>
    <source>
        <strain evidence="6 7">A5K-106</strain>
    </source>
</reference>
<proteinExistence type="inferred from homology"/>
<evidence type="ECO:0000256" key="2">
    <source>
        <dbReference type="ARBA" id="ARBA00022801"/>
    </source>
</evidence>
<sequence length="478" mass="52154">MFYRGLFATLFFALGCCAVASAAPLELKDCHLDGIKEKVKCGQLQVPENYAEPEGKGISINFAVLPAIDQSQKKTPLMFLAGGPGQAAVELAAGLRKVFNESRKTRDLILVDQRGTGESKPFQCDLDEQSNIYQLLPEEFSAKDVRECLSGFDGELSQYSSENAIRDFEALRKALGYQQVNLYGGSYGTRAALVYMRLFPEAIRSVVLDSVGPVEIPIGLFGQSTAHSFDLLLANCHQDKSCQQAYPDLKAEFHQVLAVLEQKPQSVTIPHPRLGEATTFVISKSKFIGTLTQQLYSTNTRAFVPLVIHQAAKGNYLPLAGLIAPSDDKQSLYLGLHLNIICNEDFPKITTEALTADADNNFGGDITHHAMLTACPLWPQYRPGNTFYQPVTADIPTLILSGELDPVTPPSNGEFSDQTLANSHHIVVKHTGHTVAMSTCASDIINEFMDVLTPAKLDESCLEDIPGESFMTGLNGSF</sequence>